<dbReference type="PANTHER" id="PTHR31272">
    <property type="entry name" value="CYTOCHROME C-TYPE BIOGENESIS PROTEIN HI_1454-RELATED"/>
    <property type="match status" value="1"/>
</dbReference>
<name>A0A150J4H7_9EURY</name>
<reference evidence="2 3" key="1">
    <citation type="journal article" date="2016" name="ISME J.">
        <title>Chasing the elusive Euryarchaeota class WSA2: genomes reveal a uniquely fastidious methyl-reducing methanogen.</title>
        <authorList>
            <person name="Nobu M.K."/>
            <person name="Narihiro T."/>
            <person name="Kuroda K."/>
            <person name="Mei R."/>
            <person name="Liu W.T."/>
        </authorList>
    </citation>
    <scope>NUCLEOTIDE SEQUENCE [LARGE SCALE GENOMIC DNA]</scope>
    <source>
        <strain evidence="2">U1lsi0528_Bin055</strain>
    </source>
</reference>
<protein>
    <submittedName>
        <fullName evidence="2">Cytochrome C biogenesis protein transmembrane region</fullName>
    </submittedName>
</protein>
<proteinExistence type="predicted"/>
<feature type="transmembrane region" description="Helical" evidence="1">
    <location>
        <begin position="41"/>
        <end position="67"/>
    </location>
</feature>
<dbReference type="EMBL" id="LNGC01000032">
    <property type="protein sequence ID" value="KYC52147.1"/>
    <property type="molecule type" value="Genomic_DNA"/>
</dbReference>
<dbReference type="InterPro" id="IPR051790">
    <property type="entry name" value="Cytochrome_c-biogenesis_DsbD"/>
</dbReference>
<feature type="transmembrane region" description="Helical" evidence="1">
    <location>
        <begin position="188"/>
        <end position="206"/>
    </location>
</feature>
<evidence type="ECO:0000313" key="3">
    <source>
        <dbReference type="Proteomes" id="UP000075398"/>
    </source>
</evidence>
<feature type="transmembrane region" description="Helical" evidence="1">
    <location>
        <begin position="6"/>
        <end position="29"/>
    </location>
</feature>
<accession>A0A150J4H7</accession>
<dbReference type="PANTHER" id="PTHR31272:SF9">
    <property type="entry name" value="BLL1027 PROTEIN"/>
    <property type="match status" value="1"/>
</dbReference>
<dbReference type="STRING" id="1705564.APG08_00626"/>
<feature type="transmembrane region" description="Helical" evidence="1">
    <location>
        <begin position="113"/>
        <end position="138"/>
    </location>
</feature>
<evidence type="ECO:0000256" key="1">
    <source>
        <dbReference type="SAM" id="Phobius"/>
    </source>
</evidence>
<gene>
    <name evidence="2" type="ORF">AMQ22_00965</name>
</gene>
<dbReference type="AlphaFoldDB" id="A0A150J4H7"/>
<feature type="transmembrane region" description="Helical" evidence="1">
    <location>
        <begin position="144"/>
        <end position="168"/>
    </location>
</feature>
<dbReference type="Proteomes" id="UP000075398">
    <property type="component" value="Unassembled WGS sequence"/>
</dbReference>
<keyword evidence="1" id="KW-0472">Membrane</keyword>
<comment type="caution">
    <text evidence="2">The sequence shown here is derived from an EMBL/GenBank/DDBJ whole genome shotgun (WGS) entry which is preliminary data.</text>
</comment>
<feature type="transmembrane region" description="Helical" evidence="1">
    <location>
        <begin position="73"/>
        <end position="93"/>
    </location>
</feature>
<organism evidence="2 3">
    <name type="scientific">Candidatus Methanofastidiosum methylothiophilum</name>
    <dbReference type="NCBI Taxonomy" id="1705564"/>
    <lineage>
        <taxon>Archaea</taxon>
        <taxon>Methanobacteriati</taxon>
        <taxon>Methanobacteriota</taxon>
        <taxon>Stenosarchaea group</taxon>
        <taxon>Candidatus Methanofastidiosia</taxon>
        <taxon>Candidatus Methanofastidiosales</taxon>
        <taxon>Candidatus Methanofastidiosaceae</taxon>
        <taxon>Candidatus Methanofastidiosum</taxon>
    </lineage>
</organism>
<evidence type="ECO:0000313" key="2">
    <source>
        <dbReference type="EMBL" id="KYC52147.1"/>
    </source>
</evidence>
<keyword evidence="1 2" id="KW-0812">Transmembrane</keyword>
<keyword evidence="1" id="KW-1133">Transmembrane helix</keyword>
<sequence length="207" mass="22590">MFESLISSVVLGITAGLCPLNLFFIIPIFPKVLGERAPLNAIIFSLGVSTVFIPLGLLGNFGISSIFNSYPKLGFLLGAAISIVIGLILLRMVKISYILSVKKERNFYGSTPYTYGISYGLITIARAAPLLISLVSIVSLEKNILIVIASLLIYSFLVGAPLIIISSFFGLKRVEDFVKKYSKSLDRISGIMLILIGAYYLFLFVYG</sequence>